<dbReference type="PANTHER" id="PTHR34818">
    <property type="entry name" value="PROTEIN BLI-3"/>
    <property type="match status" value="1"/>
</dbReference>
<evidence type="ECO:0000313" key="2">
    <source>
        <dbReference type="EMBL" id="PTM51877.1"/>
    </source>
</evidence>
<dbReference type="SUPFAM" id="SSF50475">
    <property type="entry name" value="FMN-binding split barrel"/>
    <property type="match status" value="1"/>
</dbReference>
<evidence type="ECO:0000259" key="1">
    <source>
        <dbReference type="Pfam" id="PF16242"/>
    </source>
</evidence>
<dbReference type="InterPro" id="IPR038725">
    <property type="entry name" value="YdaG_split_barrel_FMN-bd"/>
</dbReference>
<dbReference type="RefSeq" id="WP_108178969.1">
    <property type="nucleotide sequence ID" value="NZ_PZZL01000009.1"/>
</dbReference>
<sequence>MSHEAGTPDAVYDLIETIGIGMLVTSRQGADMLRARPMAASVKRQENAIFFLTDAEGSKDDEVREDPKVCLAFADPKGQRYVSVSGTARISNDRARIKELWSVGAQAFWDTPDDPAIQLVEVRPTEAEFWQGPGRIVSAVKMAVAAATGGRPDLGTNAKVGMR</sequence>
<dbReference type="PANTHER" id="PTHR34818:SF1">
    <property type="entry name" value="PROTEIN BLI-3"/>
    <property type="match status" value="1"/>
</dbReference>
<proteinExistence type="predicted"/>
<comment type="caution">
    <text evidence="2">The sequence shown here is derived from an EMBL/GenBank/DDBJ whole genome shotgun (WGS) entry which is preliminary data.</text>
</comment>
<dbReference type="InterPro" id="IPR052917">
    <property type="entry name" value="Stress-Dev_Protein"/>
</dbReference>
<keyword evidence="3" id="KW-1185">Reference proteome</keyword>
<organism evidence="2 3">
    <name type="scientific">Phreatobacter oligotrophus</name>
    <dbReference type="NCBI Taxonomy" id="1122261"/>
    <lineage>
        <taxon>Bacteria</taxon>
        <taxon>Pseudomonadati</taxon>
        <taxon>Pseudomonadota</taxon>
        <taxon>Alphaproteobacteria</taxon>
        <taxon>Hyphomicrobiales</taxon>
        <taxon>Phreatobacteraceae</taxon>
        <taxon>Phreatobacter</taxon>
    </lineage>
</organism>
<evidence type="ECO:0000313" key="3">
    <source>
        <dbReference type="Proteomes" id="UP000241808"/>
    </source>
</evidence>
<dbReference type="EMBL" id="PZZL01000009">
    <property type="protein sequence ID" value="PTM51877.1"/>
    <property type="molecule type" value="Genomic_DNA"/>
</dbReference>
<dbReference type="Proteomes" id="UP000241808">
    <property type="component" value="Unassembled WGS sequence"/>
</dbReference>
<accession>A0A2T4YYQ3</accession>
<dbReference type="Pfam" id="PF16242">
    <property type="entry name" value="Pyrid_ox_like"/>
    <property type="match status" value="1"/>
</dbReference>
<dbReference type="InterPro" id="IPR012349">
    <property type="entry name" value="Split_barrel_FMN-bd"/>
</dbReference>
<gene>
    <name evidence="2" type="ORF">C8P69_109165</name>
</gene>
<reference evidence="2 3" key="1">
    <citation type="submission" date="2018-04" db="EMBL/GenBank/DDBJ databases">
        <title>Genomic Encyclopedia of Archaeal and Bacterial Type Strains, Phase II (KMG-II): from individual species to whole genera.</title>
        <authorList>
            <person name="Goeker M."/>
        </authorList>
    </citation>
    <scope>NUCLEOTIDE SEQUENCE [LARGE SCALE GENOMIC DNA]</scope>
    <source>
        <strain evidence="2 3">DSM 25521</strain>
    </source>
</reference>
<name>A0A2T4YYQ3_9HYPH</name>
<feature type="domain" description="General stress protein FMN-binding split barrel" evidence="1">
    <location>
        <begin position="10"/>
        <end position="153"/>
    </location>
</feature>
<dbReference type="OrthoDB" id="1432662at2"/>
<dbReference type="Gene3D" id="2.30.110.10">
    <property type="entry name" value="Electron Transport, Fmn-binding Protein, Chain A"/>
    <property type="match status" value="1"/>
</dbReference>
<protein>
    <submittedName>
        <fullName evidence="2">General stress protein 26</fullName>
    </submittedName>
</protein>
<dbReference type="AlphaFoldDB" id="A0A2T4YYQ3"/>